<keyword evidence="12" id="KW-0902">Two-component regulatory system</keyword>
<evidence type="ECO:0000256" key="16">
    <source>
        <dbReference type="SAM" id="Phobius"/>
    </source>
</evidence>
<dbReference type="FunFam" id="1.10.287.130:FF:000003">
    <property type="entry name" value="Histidine kinase"/>
    <property type="match status" value="1"/>
</dbReference>
<dbReference type="InterPro" id="IPR036890">
    <property type="entry name" value="HATPase_C_sf"/>
</dbReference>
<feature type="transmembrane region" description="Helical" evidence="16">
    <location>
        <begin position="12"/>
        <end position="30"/>
    </location>
</feature>
<feature type="coiled-coil region" evidence="15">
    <location>
        <begin position="234"/>
        <end position="285"/>
    </location>
</feature>
<dbReference type="CDD" id="cd16922">
    <property type="entry name" value="HATPase_EvgS-ArcB-TorS-like"/>
    <property type="match status" value="1"/>
</dbReference>
<evidence type="ECO:0000256" key="5">
    <source>
        <dbReference type="ARBA" id="ARBA00022553"/>
    </source>
</evidence>
<feature type="modified residue" description="4-aspartylphosphate" evidence="14">
    <location>
        <position position="587"/>
    </location>
</feature>
<dbReference type="InterPro" id="IPR036097">
    <property type="entry name" value="HisK_dim/P_sf"/>
</dbReference>
<keyword evidence="7 16" id="KW-0812">Transmembrane</keyword>
<keyword evidence="20" id="KW-1185">Reference proteome</keyword>
<dbReference type="KEGG" id="tzo:THMIRHAT_21000"/>
<evidence type="ECO:0000256" key="14">
    <source>
        <dbReference type="PROSITE-ProRule" id="PRU00169"/>
    </source>
</evidence>
<dbReference type="Pfam" id="PF02518">
    <property type="entry name" value="HATPase_c"/>
    <property type="match status" value="1"/>
</dbReference>
<keyword evidence="9" id="KW-0418">Kinase</keyword>
<dbReference type="CDD" id="cd00082">
    <property type="entry name" value="HisKA"/>
    <property type="match status" value="1"/>
</dbReference>
<keyword evidence="11 16" id="KW-1133">Transmembrane helix</keyword>
<dbReference type="PANTHER" id="PTHR45339:SF5">
    <property type="entry name" value="HISTIDINE KINASE"/>
    <property type="match status" value="1"/>
</dbReference>
<evidence type="ECO:0000256" key="1">
    <source>
        <dbReference type="ARBA" id="ARBA00000085"/>
    </source>
</evidence>
<evidence type="ECO:0000256" key="9">
    <source>
        <dbReference type="ARBA" id="ARBA00022777"/>
    </source>
</evidence>
<keyword evidence="4" id="KW-1003">Cell membrane</keyword>
<dbReference type="SMART" id="SM00448">
    <property type="entry name" value="REC"/>
    <property type="match status" value="1"/>
</dbReference>
<dbReference type="InterPro" id="IPR011006">
    <property type="entry name" value="CheY-like_superfamily"/>
</dbReference>
<keyword evidence="5 14" id="KW-0597">Phosphoprotein</keyword>
<organism evidence="19 20">
    <name type="scientific">Thiosulfativibrio zosterae</name>
    <dbReference type="NCBI Taxonomy" id="2675053"/>
    <lineage>
        <taxon>Bacteria</taxon>
        <taxon>Pseudomonadati</taxon>
        <taxon>Pseudomonadota</taxon>
        <taxon>Gammaproteobacteria</taxon>
        <taxon>Thiotrichales</taxon>
        <taxon>Piscirickettsiaceae</taxon>
        <taxon>Thiosulfativibrio</taxon>
    </lineage>
</organism>
<dbReference type="PROSITE" id="PS50110">
    <property type="entry name" value="RESPONSE_REGULATORY"/>
    <property type="match status" value="1"/>
</dbReference>
<dbReference type="InterPro" id="IPR001789">
    <property type="entry name" value="Sig_transdc_resp-reg_receiver"/>
</dbReference>
<dbReference type="GO" id="GO:0000155">
    <property type="term" value="F:phosphorelay sensor kinase activity"/>
    <property type="evidence" value="ECO:0007669"/>
    <property type="project" value="InterPro"/>
</dbReference>
<dbReference type="PROSITE" id="PS50109">
    <property type="entry name" value="HIS_KIN"/>
    <property type="match status" value="1"/>
</dbReference>
<evidence type="ECO:0000256" key="6">
    <source>
        <dbReference type="ARBA" id="ARBA00022679"/>
    </source>
</evidence>
<evidence type="ECO:0000256" key="15">
    <source>
        <dbReference type="SAM" id="Coils"/>
    </source>
</evidence>
<dbReference type="InterPro" id="IPR003661">
    <property type="entry name" value="HisK_dim/P_dom"/>
</dbReference>
<keyword evidence="10" id="KW-0067">ATP-binding</keyword>
<feature type="domain" description="Histidine kinase" evidence="17">
    <location>
        <begin position="292"/>
        <end position="511"/>
    </location>
</feature>
<evidence type="ECO:0000256" key="10">
    <source>
        <dbReference type="ARBA" id="ARBA00022840"/>
    </source>
</evidence>
<comment type="catalytic activity">
    <reaction evidence="1">
        <text>ATP + protein L-histidine = ADP + protein N-phospho-L-histidine.</text>
        <dbReference type="EC" id="2.7.13.3"/>
    </reaction>
</comment>
<evidence type="ECO:0000256" key="12">
    <source>
        <dbReference type="ARBA" id="ARBA00023012"/>
    </source>
</evidence>
<dbReference type="CDD" id="cd17546">
    <property type="entry name" value="REC_hyHK_CKI1_RcsC-like"/>
    <property type="match status" value="1"/>
</dbReference>
<evidence type="ECO:0000256" key="11">
    <source>
        <dbReference type="ARBA" id="ARBA00022989"/>
    </source>
</evidence>
<dbReference type="InterPro" id="IPR021796">
    <property type="entry name" value="Tll0287-like_dom"/>
</dbReference>
<dbReference type="Gene3D" id="1.10.287.130">
    <property type="match status" value="1"/>
</dbReference>
<evidence type="ECO:0000256" key="4">
    <source>
        <dbReference type="ARBA" id="ARBA00022475"/>
    </source>
</evidence>
<dbReference type="SUPFAM" id="SSF47384">
    <property type="entry name" value="Homodimeric domain of signal transducing histidine kinase"/>
    <property type="match status" value="1"/>
</dbReference>
<dbReference type="SMART" id="SM00387">
    <property type="entry name" value="HATPase_c"/>
    <property type="match status" value="1"/>
</dbReference>
<evidence type="ECO:0000256" key="8">
    <source>
        <dbReference type="ARBA" id="ARBA00022741"/>
    </source>
</evidence>
<dbReference type="Pfam" id="PF11845">
    <property type="entry name" value="Tll0287-like"/>
    <property type="match status" value="1"/>
</dbReference>
<feature type="domain" description="Response regulatory" evidence="18">
    <location>
        <begin position="538"/>
        <end position="655"/>
    </location>
</feature>
<evidence type="ECO:0000313" key="19">
    <source>
        <dbReference type="EMBL" id="BBP44354.1"/>
    </source>
</evidence>
<accession>A0A6F8PQN8</accession>
<evidence type="ECO:0000259" key="17">
    <source>
        <dbReference type="PROSITE" id="PS50109"/>
    </source>
</evidence>
<evidence type="ECO:0000256" key="7">
    <source>
        <dbReference type="ARBA" id="ARBA00022692"/>
    </source>
</evidence>
<name>A0A6F8PQN8_9GAMM</name>
<evidence type="ECO:0000256" key="3">
    <source>
        <dbReference type="ARBA" id="ARBA00012438"/>
    </source>
</evidence>
<feature type="transmembrane region" description="Helical" evidence="16">
    <location>
        <begin position="216"/>
        <end position="234"/>
    </location>
</feature>
<sequence length="663" mass="74347">MLKNLFNRLNQQWIAILSLSLILGLTWVFWHNFHQNKEISNQIALDDAKNFTYSVSQFRNFYAQKILPPLRQKGIVITHDYHNIAGSVPLPATFATDFGEYLSSDSQSYKVRLFSDQPFSWRKNGGIRDQFEADAMNVLRVHPEQPFWRFEESNGQTVLRYAIADRLGESCVACHNSYPGTPKTDWKVGDVRGVLEVTRPISGLNKTLEQSAQKTFAIMMLMAFIGFLLISLILKRLKNTLKASQQLLSEKTEMNEKLNNEIFLRDQLTAELQEAKNRALESSKLKSEFLANMSHEVRTPMNGIIGMSELLKDAKLTEQQADWLHTISDSANALLAVLNDILDFSKIEAGKLHLDPKPFELKPLIHSIVKSIEPRASERNLSLAAHLDDRLPEWILSDDMRIRQILLNLLGNALKFTPHGAIQLFVTAAGEHNEYLKFSVQDTGIGIPESAKQKLFQAFSQVDGSTTRLYGGTGLGLTISQQLALMLGGEIGFESQEGTGSTFWFTIALTLAEAPQAVDENAQAKASDDESIVNEDLRILLVEDNLVNQKLALALLRKLGYDADIAENGAVALEKIANSHYDLILMDCQMPVKDGYQTTQELRQWDSALSKTPVVAMTANAMQGDEEKCYAAGMDDYISKPINPKILAEKMAFWHAQIHSQKS</sequence>
<dbReference type="GO" id="GO:0005524">
    <property type="term" value="F:ATP binding"/>
    <property type="evidence" value="ECO:0007669"/>
    <property type="project" value="UniProtKB-KW"/>
</dbReference>
<dbReference type="SUPFAM" id="SSF55874">
    <property type="entry name" value="ATPase domain of HSP90 chaperone/DNA topoisomerase II/histidine kinase"/>
    <property type="match status" value="1"/>
</dbReference>
<comment type="subcellular location">
    <subcellularLocation>
        <location evidence="2">Cell membrane</location>
        <topology evidence="2">Multi-pass membrane protein</topology>
    </subcellularLocation>
</comment>
<dbReference type="Gene3D" id="3.30.565.10">
    <property type="entry name" value="Histidine kinase-like ATPase, C-terminal domain"/>
    <property type="match status" value="1"/>
</dbReference>
<evidence type="ECO:0000313" key="20">
    <source>
        <dbReference type="Proteomes" id="UP000501466"/>
    </source>
</evidence>
<dbReference type="Pfam" id="PF00072">
    <property type="entry name" value="Response_reg"/>
    <property type="match status" value="1"/>
</dbReference>
<dbReference type="GO" id="GO:0005886">
    <property type="term" value="C:plasma membrane"/>
    <property type="evidence" value="ECO:0007669"/>
    <property type="project" value="UniProtKB-SubCell"/>
</dbReference>
<dbReference type="Proteomes" id="UP000501466">
    <property type="component" value="Chromosome"/>
</dbReference>
<dbReference type="InterPro" id="IPR004358">
    <property type="entry name" value="Sig_transdc_His_kin-like_C"/>
</dbReference>
<dbReference type="InterPro" id="IPR005467">
    <property type="entry name" value="His_kinase_dom"/>
</dbReference>
<keyword evidence="8" id="KW-0547">Nucleotide-binding</keyword>
<evidence type="ECO:0000256" key="2">
    <source>
        <dbReference type="ARBA" id="ARBA00004651"/>
    </source>
</evidence>
<keyword evidence="13 16" id="KW-0472">Membrane</keyword>
<dbReference type="RefSeq" id="WP_173292077.1">
    <property type="nucleotide sequence ID" value="NZ_AP021888.1"/>
</dbReference>
<dbReference type="SMART" id="SM00388">
    <property type="entry name" value="HisKA"/>
    <property type="match status" value="1"/>
</dbReference>
<reference evidence="20" key="1">
    <citation type="submission" date="2019-11" db="EMBL/GenBank/DDBJ databases">
        <title>Isolation and characterization of two novel species in the genus Thiomicrorhabdus.</title>
        <authorList>
            <person name="Mochizuki J."/>
            <person name="Kojima H."/>
            <person name="Fukui M."/>
        </authorList>
    </citation>
    <scope>NUCLEOTIDE SEQUENCE [LARGE SCALE GENOMIC DNA]</scope>
    <source>
        <strain evidence="20">AkT22</strain>
    </source>
</reference>
<evidence type="ECO:0000256" key="13">
    <source>
        <dbReference type="ARBA" id="ARBA00023136"/>
    </source>
</evidence>
<dbReference type="Pfam" id="PF00512">
    <property type="entry name" value="HisKA"/>
    <property type="match status" value="1"/>
</dbReference>
<dbReference type="EMBL" id="AP021888">
    <property type="protein sequence ID" value="BBP44354.1"/>
    <property type="molecule type" value="Genomic_DNA"/>
</dbReference>
<keyword evidence="6" id="KW-0808">Transferase</keyword>
<evidence type="ECO:0000259" key="18">
    <source>
        <dbReference type="PROSITE" id="PS50110"/>
    </source>
</evidence>
<dbReference type="EC" id="2.7.13.3" evidence="3"/>
<dbReference type="Gene3D" id="3.40.50.2300">
    <property type="match status" value="1"/>
</dbReference>
<dbReference type="PRINTS" id="PR00344">
    <property type="entry name" value="BCTRLSENSOR"/>
</dbReference>
<dbReference type="PANTHER" id="PTHR45339">
    <property type="entry name" value="HYBRID SIGNAL TRANSDUCTION HISTIDINE KINASE J"/>
    <property type="match status" value="1"/>
</dbReference>
<protein>
    <recommendedName>
        <fullName evidence="3">histidine kinase</fullName>
        <ecNumber evidence="3">2.7.13.3</ecNumber>
    </recommendedName>
</protein>
<keyword evidence="15" id="KW-0175">Coiled coil</keyword>
<gene>
    <name evidence="19" type="ORF">THMIRHAT_21000</name>
</gene>
<dbReference type="SUPFAM" id="SSF52172">
    <property type="entry name" value="CheY-like"/>
    <property type="match status" value="1"/>
</dbReference>
<proteinExistence type="predicted"/>
<dbReference type="InterPro" id="IPR003594">
    <property type="entry name" value="HATPase_dom"/>
</dbReference>
<dbReference type="FunFam" id="3.30.565.10:FF:000010">
    <property type="entry name" value="Sensor histidine kinase RcsC"/>
    <property type="match status" value="1"/>
</dbReference>
<dbReference type="AlphaFoldDB" id="A0A6F8PQN8"/>